<dbReference type="Pfam" id="PF02630">
    <property type="entry name" value="SCO1-SenC"/>
    <property type="match status" value="1"/>
</dbReference>
<dbReference type="STRING" id="1123010.SAMN02745724_04292"/>
<sequence length="201" mass="22785">MIRALFILLLGCISTGCFEIYPPETKALVYAQARELKPFVLEDQNAKKITNETLQGQWNLLFLGYTHCPDICPLTLAKLNQAYQELSKQYALKVWFVSVDPARDLVEKRKQYIEYFNPDFIGATGPHAELFPFVRDLGLIYAITSGQADDEYSVDHSASIALVDGKGKLRAIFKPEFIQGQPPLINTKQLISDFKLIADFY</sequence>
<keyword evidence="4" id="KW-1015">Disulfide bond</keyword>
<evidence type="ECO:0000313" key="6">
    <source>
        <dbReference type="EMBL" id="SFD36042.1"/>
    </source>
</evidence>
<keyword evidence="3" id="KW-0479">Metal-binding</keyword>
<evidence type="ECO:0000256" key="4">
    <source>
        <dbReference type="PIRSR" id="PIRSR603782-2"/>
    </source>
</evidence>
<feature type="binding site" evidence="3">
    <location>
        <position position="72"/>
    </location>
    <ligand>
        <name>Cu cation</name>
        <dbReference type="ChEBI" id="CHEBI:23378"/>
    </ligand>
</feature>
<dbReference type="PROSITE" id="PS51257">
    <property type="entry name" value="PROKAR_LIPOPROTEIN"/>
    <property type="match status" value="1"/>
</dbReference>
<dbReference type="PANTHER" id="PTHR12151">
    <property type="entry name" value="ELECTRON TRANSPORT PROTIN SCO1/SENC FAMILY MEMBER"/>
    <property type="match status" value="1"/>
</dbReference>
<dbReference type="OrthoDB" id="9790194at2"/>
<accession>A0A1I1RPF3</accession>
<dbReference type="InterPro" id="IPR036249">
    <property type="entry name" value="Thioredoxin-like_sf"/>
</dbReference>
<dbReference type="Proteomes" id="UP000198862">
    <property type="component" value="Unassembled WGS sequence"/>
</dbReference>
<feature type="binding site" evidence="3">
    <location>
        <position position="68"/>
    </location>
    <ligand>
        <name>Cu cation</name>
        <dbReference type="ChEBI" id="CHEBI:23378"/>
    </ligand>
</feature>
<proteinExistence type="inferred from homology"/>
<dbReference type="AlphaFoldDB" id="A0A1I1RPF3"/>
<dbReference type="Gene3D" id="3.40.30.10">
    <property type="entry name" value="Glutaredoxin"/>
    <property type="match status" value="1"/>
</dbReference>
<feature type="domain" description="Thioredoxin" evidence="5">
    <location>
        <begin position="30"/>
        <end position="196"/>
    </location>
</feature>
<feature type="binding site" evidence="3">
    <location>
        <position position="156"/>
    </location>
    <ligand>
        <name>Cu cation</name>
        <dbReference type="ChEBI" id="CHEBI:23378"/>
    </ligand>
</feature>
<dbReference type="GO" id="GO:0046872">
    <property type="term" value="F:metal ion binding"/>
    <property type="evidence" value="ECO:0007669"/>
    <property type="project" value="UniProtKB-KW"/>
</dbReference>
<evidence type="ECO:0000313" key="7">
    <source>
        <dbReference type="Proteomes" id="UP000198862"/>
    </source>
</evidence>
<evidence type="ECO:0000259" key="5">
    <source>
        <dbReference type="PROSITE" id="PS51352"/>
    </source>
</evidence>
<reference evidence="6 7" key="1">
    <citation type="submission" date="2016-10" db="EMBL/GenBank/DDBJ databases">
        <authorList>
            <person name="de Groot N.N."/>
        </authorList>
    </citation>
    <scope>NUCLEOTIDE SEQUENCE [LARGE SCALE GENOMIC DNA]</scope>
    <source>
        <strain evidence="6 7">DSM 6059</strain>
    </source>
</reference>
<keyword evidence="2 3" id="KW-0186">Copper</keyword>
<dbReference type="PROSITE" id="PS51352">
    <property type="entry name" value="THIOREDOXIN_2"/>
    <property type="match status" value="1"/>
</dbReference>
<feature type="disulfide bond" description="Redox-active" evidence="4">
    <location>
        <begin position="68"/>
        <end position="72"/>
    </location>
</feature>
<keyword evidence="7" id="KW-1185">Reference proteome</keyword>
<evidence type="ECO:0000256" key="3">
    <source>
        <dbReference type="PIRSR" id="PIRSR603782-1"/>
    </source>
</evidence>
<protein>
    <submittedName>
        <fullName evidence="6">Protein SCO1/2</fullName>
    </submittedName>
</protein>
<gene>
    <name evidence="6" type="ORF">SAMN02745724_04292</name>
</gene>
<dbReference type="SUPFAM" id="SSF52833">
    <property type="entry name" value="Thioredoxin-like"/>
    <property type="match status" value="1"/>
</dbReference>
<dbReference type="RefSeq" id="WP_091989552.1">
    <property type="nucleotide sequence ID" value="NZ_FOLO01000051.1"/>
</dbReference>
<comment type="similarity">
    <text evidence="1">Belongs to the SCO1/2 family.</text>
</comment>
<evidence type="ECO:0000256" key="1">
    <source>
        <dbReference type="ARBA" id="ARBA00010996"/>
    </source>
</evidence>
<dbReference type="CDD" id="cd02968">
    <property type="entry name" value="SCO"/>
    <property type="match status" value="1"/>
</dbReference>
<organism evidence="6 7">
    <name type="scientific">Pseudoalteromonas denitrificans DSM 6059</name>
    <dbReference type="NCBI Taxonomy" id="1123010"/>
    <lineage>
        <taxon>Bacteria</taxon>
        <taxon>Pseudomonadati</taxon>
        <taxon>Pseudomonadota</taxon>
        <taxon>Gammaproteobacteria</taxon>
        <taxon>Alteromonadales</taxon>
        <taxon>Pseudoalteromonadaceae</taxon>
        <taxon>Pseudoalteromonas</taxon>
    </lineage>
</organism>
<dbReference type="EMBL" id="FOLO01000051">
    <property type="protein sequence ID" value="SFD36042.1"/>
    <property type="molecule type" value="Genomic_DNA"/>
</dbReference>
<dbReference type="PANTHER" id="PTHR12151:SF25">
    <property type="entry name" value="LINALOOL DEHYDRATASE_ISOMERASE DOMAIN-CONTAINING PROTEIN"/>
    <property type="match status" value="1"/>
</dbReference>
<dbReference type="InterPro" id="IPR003782">
    <property type="entry name" value="SCO1/SenC"/>
</dbReference>
<evidence type="ECO:0000256" key="2">
    <source>
        <dbReference type="ARBA" id="ARBA00023008"/>
    </source>
</evidence>
<name>A0A1I1RPF3_9GAMM</name>
<dbReference type="InterPro" id="IPR013766">
    <property type="entry name" value="Thioredoxin_domain"/>
</dbReference>